<keyword evidence="5 10" id="KW-0349">Heme</keyword>
<dbReference type="OrthoDB" id="9761719at2"/>
<evidence type="ECO:0000313" key="16">
    <source>
        <dbReference type="EMBL" id="RYB02510.1"/>
    </source>
</evidence>
<name>A0A4Q2RBZ3_9HYPH</name>
<feature type="binding site" evidence="13">
    <location>
        <position position="127"/>
    </location>
    <ligand>
        <name>heme</name>
        <dbReference type="ChEBI" id="CHEBI:30413"/>
    </ligand>
</feature>
<feature type="compositionally biased region" description="Basic and acidic residues" evidence="14">
    <location>
        <begin position="50"/>
        <end position="59"/>
    </location>
</feature>
<keyword evidence="4 10" id="KW-0575">Peroxidase</keyword>
<keyword evidence="7 10" id="KW-0560">Oxidoreductase</keyword>
<evidence type="ECO:0000256" key="13">
    <source>
        <dbReference type="PIRSR" id="PIRSR038927-3"/>
    </source>
</evidence>
<dbReference type="InterPro" id="IPR018028">
    <property type="entry name" value="Catalase"/>
</dbReference>
<dbReference type="EC" id="1.11.1.6" evidence="3 10"/>
<dbReference type="InterPro" id="IPR020835">
    <property type="entry name" value="Catalase_sf"/>
</dbReference>
<dbReference type="Pfam" id="PF00199">
    <property type="entry name" value="Catalase"/>
    <property type="match status" value="1"/>
</dbReference>
<feature type="active site" evidence="11">
    <location>
        <position position="163"/>
    </location>
</feature>
<feature type="binding site" evidence="13">
    <location>
        <position position="373"/>
    </location>
    <ligand>
        <name>heme</name>
        <dbReference type="ChEBI" id="CHEBI:30413"/>
    </ligand>
</feature>
<evidence type="ECO:0000256" key="8">
    <source>
        <dbReference type="ARBA" id="ARBA00023004"/>
    </source>
</evidence>
<dbReference type="GO" id="GO:0006979">
    <property type="term" value="P:response to oxidative stress"/>
    <property type="evidence" value="ECO:0007669"/>
    <property type="project" value="InterPro"/>
</dbReference>
<dbReference type="PIRSF" id="PIRSF038927">
    <property type="entry name" value="Catalase_clade2"/>
    <property type="match status" value="1"/>
</dbReference>
<dbReference type="PANTHER" id="PTHR42821:SF1">
    <property type="entry name" value="CATALASE-B"/>
    <property type="match status" value="1"/>
</dbReference>
<reference evidence="16 17" key="1">
    <citation type="submission" date="2018-09" db="EMBL/GenBank/DDBJ databases">
        <authorList>
            <person name="Grouzdev D.S."/>
            <person name="Krutkina M.S."/>
        </authorList>
    </citation>
    <scope>NUCLEOTIDE SEQUENCE [LARGE SCALE GENOMIC DNA]</scope>
    <source>
        <strain evidence="16 17">RmlP001</strain>
    </source>
</reference>
<proteinExistence type="inferred from homology"/>
<evidence type="ECO:0000256" key="4">
    <source>
        <dbReference type="ARBA" id="ARBA00022559"/>
    </source>
</evidence>
<feature type="binding site" evidence="13">
    <location>
        <position position="87"/>
    </location>
    <ligand>
        <name>heme</name>
        <dbReference type="ChEBI" id="CHEBI:30413"/>
    </ligand>
</feature>
<accession>A0A4Q2RBZ3</accession>
<dbReference type="GO" id="GO:0005829">
    <property type="term" value="C:cytosol"/>
    <property type="evidence" value="ECO:0007669"/>
    <property type="project" value="TreeGrafter"/>
</dbReference>
<dbReference type="GO" id="GO:0020037">
    <property type="term" value="F:heme binding"/>
    <property type="evidence" value="ECO:0007669"/>
    <property type="project" value="UniProtKB-UniRule"/>
</dbReference>
<dbReference type="FunFam" id="2.40.180.10:FF:000003">
    <property type="entry name" value="Catalase"/>
    <property type="match status" value="1"/>
</dbReference>
<organism evidence="16 17">
    <name type="scientific">Lichenibacterium ramalinae</name>
    <dbReference type="NCBI Taxonomy" id="2316527"/>
    <lineage>
        <taxon>Bacteria</taxon>
        <taxon>Pseudomonadati</taxon>
        <taxon>Pseudomonadota</taxon>
        <taxon>Alphaproteobacteria</taxon>
        <taxon>Hyphomicrobiales</taxon>
        <taxon>Lichenihabitantaceae</taxon>
        <taxon>Lichenibacterium</taxon>
    </lineage>
</organism>
<dbReference type="SUPFAM" id="SSF52317">
    <property type="entry name" value="Class I glutamine amidotransferase-like"/>
    <property type="match status" value="1"/>
</dbReference>
<evidence type="ECO:0000256" key="3">
    <source>
        <dbReference type="ARBA" id="ARBA00012314"/>
    </source>
</evidence>
<feature type="active site" evidence="11">
    <location>
        <position position="90"/>
    </location>
</feature>
<dbReference type="InterPro" id="IPR029062">
    <property type="entry name" value="Class_I_gatase-like"/>
</dbReference>
<dbReference type="SUPFAM" id="SSF56634">
    <property type="entry name" value="Heme-dependent catalase-like"/>
    <property type="match status" value="1"/>
</dbReference>
<dbReference type="EMBL" id="QYBC01000019">
    <property type="protein sequence ID" value="RYB02510.1"/>
    <property type="molecule type" value="Genomic_DNA"/>
</dbReference>
<keyword evidence="17" id="KW-1185">Reference proteome</keyword>
<evidence type="ECO:0000256" key="7">
    <source>
        <dbReference type="ARBA" id="ARBA00023002"/>
    </source>
</evidence>
<dbReference type="InterPro" id="IPR011614">
    <property type="entry name" value="Catalase_core"/>
</dbReference>
<dbReference type="InterPro" id="IPR010582">
    <property type="entry name" value="Catalase_immune_responsive"/>
</dbReference>
<feature type="domain" description="Catalase core" evidence="15">
    <location>
        <begin position="43"/>
        <end position="430"/>
    </location>
</feature>
<feature type="binding site" description="axial binding residue" evidence="12">
    <location>
        <position position="377"/>
    </location>
    <ligand>
        <name>heme</name>
        <dbReference type="ChEBI" id="CHEBI:30413"/>
    </ligand>
    <ligandPart>
        <name>Fe</name>
        <dbReference type="ChEBI" id="CHEBI:18248"/>
    </ligandPart>
</feature>
<feature type="binding site" evidence="13">
    <location>
        <position position="176"/>
    </location>
    <ligand>
        <name>heme</name>
        <dbReference type="ChEBI" id="CHEBI:30413"/>
    </ligand>
</feature>
<evidence type="ECO:0000259" key="15">
    <source>
        <dbReference type="SMART" id="SM01060"/>
    </source>
</evidence>
<dbReference type="Pfam" id="PF18011">
    <property type="entry name" value="Catalase_C"/>
    <property type="match status" value="1"/>
</dbReference>
<sequence length="725" mass="78271">MTHDSFAPPQGGGGHDRATHGSVETAKTVALKHDTVPPREAMTSNQGLKISDDQNSEKAGVRGGSLLEDFLLREKITAFDHERIPERVVHARGAAAHGVFEAYEDLGALTMASPFAAKGKQTPVFVRFSTVAGSRGSADTPRDVRGFAVKFYTDTGVWDLVGNDMPVFFINDAIKFPDLIHAVKPEPHVEIPQAASAHDTFWDFASLSPETAHMLMWTMSDRALPRSFAHMEGFGVHTWRLVDAKGGSRFVKFHWKPVKGVHSQVWDEAQKTSGKDADYQRREMFESIERGDFLEWELGLQIVEETDEFAFDFDLLDSTKLIPEELVPVRPVGKLTLNRNPDNYFAETEQVAFCVSHVVPGIDFTNDPLLQGRLHSYLDTQLRRIGPNFAELPINRPLNPVSNNRRDGFAKATIHPGRVSYFPSALGGTHPAHQPKAPDAFRSYAEKVDGHKIRARSTSFTDYFSQATMFWNSMASWEKDHIVAGFAFELNQCETKAVPKAVMANLLVNIHPDLAARVAEETGLDIAECQRVAPKPVVTETAAPAEMPSGRLKVAASPALSMDKVTKGIKGRKIAVLAGEGVDGAQLGTLRSALEARGAIIEVIANRGGTITCSLGKSVKVDRPAANAPSVIYDAVVVPGGASAPKLAGTGLALAFVAEAFKHGKPLAFIGEGTALIAKAHLPVPAAGAPDQGVTTGDAEAAVSALVAGLEKHRFPNRDIASVAA</sequence>
<gene>
    <name evidence="16" type="ORF">D3272_20310</name>
</gene>
<comment type="similarity">
    <text evidence="2">Belongs to the catalase family. HPII subfamily.</text>
</comment>
<comment type="function">
    <text evidence="10">Decomposes hydrogen peroxide into water and oxygen; serves to protect cells from the toxic effects of hydrogen peroxide.</text>
</comment>
<dbReference type="PROSITE" id="PS51402">
    <property type="entry name" value="CATALASE_3"/>
    <property type="match status" value="1"/>
</dbReference>
<evidence type="ECO:0000256" key="12">
    <source>
        <dbReference type="PIRSR" id="PIRSR038927-2"/>
    </source>
</evidence>
<feature type="region of interest" description="Disordered" evidence="14">
    <location>
        <begin position="1"/>
        <end position="59"/>
    </location>
</feature>
<dbReference type="InterPro" id="IPR024712">
    <property type="entry name" value="Catalase_clade2"/>
</dbReference>
<protein>
    <recommendedName>
        <fullName evidence="3 10">Catalase</fullName>
        <ecNumber evidence="3 10">1.11.1.6</ecNumber>
    </recommendedName>
</protein>
<dbReference type="GO" id="GO:0046872">
    <property type="term" value="F:metal ion binding"/>
    <property type="evidence" value="ECO:0007669"/>
    <property type="project" value="UniProtKB-KW"/>
</dbReference>
<dbReference type="PRINTS" id="PR00067">
    <property type="entry name" value="CATALASE"/>
</dbReference>
<comment type="cofactor">
    <cofactor evidence="1 10 12">
        <name>heme</name>
        <dbReference type="ChEBI" id="CHEBI:30413"/>
    </cofactor>
</comment>
<dbReference type="PANTHER" id="PTHR42821">
    <property type="entry name" value="CATALASE"/>
    <property type="match status" value="1"/>
</dbReference>
<dbReference type="Pfam" id="PF06628">
    <property type="entry name" value="Catalase-rel"/>
    <property type="match status" value="1"/>
</dbReference>
<evidence type="ECO:0000256" key="11">
    <source>
        <dbReference type="PIRSR" id="PIRSR038927-1"/>
    </source>
</evidence>
<evidence type="ECO:0000256" key="9">
    <source>
        <dbReference type="ARBA" id="ARBA00023324"/>
    </source>
</evidence>
<reference evidence="16 17" key="2">
    <citation type="submission" date="2019-02" db="EMBL/GenBank/DDBJ databases">
        <title>'Lichenibacterium ramalinii' gen. nov. sp. nov., 'Lichenibacterium minor' gen. nov. sp. nov.</title>
        <authorList>
            <person name="Pankratov T."/>
        </authorList>
    </citation>
    <scope>NUCLEOTIDE SEQUENCE [LARGE SCALE GENOMIC DNA]</scope>
    <source>
        <strain evidence="16 17">RmlP001</strain>
    </source>
</reference>
<evidence type="ECO:0000256" key="5">
    <source>
        <dbReference type="ARBA" id="ARBA00022617"/>
    </source>
</evidence>
<keyword evidence="6 10" id="KW-0479">Metal-binding</keyword>
<dbReference type="Proteomes" id="UP000289411">
    <property type="component" value="Unassembled WGS sequence"/>
</dbReference>
<comment type="caution">
    <text evidence="16">The sequence shown here is derived from an EMBL/GenBank/DDBJ whole genome shotgun (WGS) entry which is preliminary data.</text>
</comment>
<dbReference type="SMART" id="SM01060">
    <property type="entry name" value="Catalase"/>
    <property type="match status" value="1"/>
</dbReference>
<dbReference type="CDD" id="cd03132">
    <property type="entry name" value="GATase1_catalase"/>
    <property type="match status" value="1"/>
</dbReference>
<evidence type="ECO:0000256" key="10">
    <source>
        <dbReference type="PIRNR" id="PIRNR038927"/>
    </source>
</evidence>
<evidence type="ECO:0000256" key="14">
    <source>
        <dbReference type="SAM" id="MobiDB-lite"/>
    </source>
</evidence>
<dbReference type="Gene3D" id="2.40.180.10">
    <property type="entry name" value="Catalase core domain"/>
    <property type="match status" value="1"/>
</dbReference>
<dbReference type="GO" id="GO:0004096">
    <property type="term" value="F:catalase activity"/>
    <property type="evidence" value="ECO:0007669"/>
    <property type="project" value="UniProtKB-UniRule"/>
</dbReference>
<evidence type="ECO:0000256" key="2">
    <source>
        <dbReference type="ARBA" id="ARBA00010660"/>
    </source>
</evidence>
<keyword evidence="9 10" id="KW-0376">Hydrogen peroxide</keyword>
<dbReference type="Gene3D" id="3.40.50.880">
    <property type="match status" value="1"/>
</dbReference>
<dbReference type="Gene3D" id="1.20.1370.20">
    <property type="match status" value="1"/>
</dbReference>
<keyword evidence="8 10" id="KW-0408">Iron</keyword>
<comment type="catalytic activity">
    <reaction evidence="10">
        <text>2 H2O2 = O2 + 2 H2O</text>
        <dbReference type="Rhea" id="RHEA:20309"/>
        <dbReference type="ChEBI" id="CHEBI:15377"/>
        <dbReference type="ChEBI" id="CHEBI:15379"/>
        <dbReference type="ChEBI" id="CHEBI:16240"/>
        <dbReference type="EC" id="1.11.1.6"/>
    </reaction>
</comment>
<feature type="binding site" evidence="13">
    <location>
        <position position="384"/>
    </location>
    <ligand>
        <name>heme</name>
        <dbReference type="ChEBI" id="CHEBI:30413"/>
    </ligand>
</feature>
<evidence type="ECO:0000256" key="1">
    <source>
        <dbReference type="ARBA" id="ARBA00001971"/>
    </source>
</evidence>
<dbReference type="AlphaFoldDB" id="A0A4Q2RBZ3"/>
<dbReference type="InterPro" id="IPR043156">
    <property type="entry name" value="Catalase_clade2_helical"/>
</dbReference>
<evidence type="ECO:0000313" key="17">
    <source>
        <dbReference type="Proteomes" id="UP000289411"/>
    </source>
</evidence>
<dbReference type="RefSeq" id="WP_129221042.1">
    <property type="nucleotide sequence ID" value="NZ_QYBC01000019.1"/>
</dbReference>
<dbReference type="InterPro" id="IPR024708">
    <property type="entry name" value="Catalase_AS"/>
</dbReference>
<dbReference type="InterPro" id="IPR041399">
    <property type="entry name" value="Catalase_large_C"/>
</dbReference>
<dbReference type="GO" id="GO:0042744">
    <property type="term" value="P:hydrogen peroxide catabolic process"/>
    <property type="evidence" value="ECO:0007669"/>
    <property type="project" value="UniProtKB-UniRule"/>
</dbReference>
<dbReference type="PROSITE" id="PS00438">
    <property type="entry name" value="CATALASE_2"/>
    <property type="match status" value="1"/>
</dbReference>
<evidence type="ECO:0000256" key="6">
    <source>
        <dbReference type="ARBA" id="ARBA00022723"/>
    </source>
</evidence>